<dbReference type="Pfam" id="PF00501">
    <property type="entry name" value="AMP-binding"/>
    <property type="match status" value="1"/>
</dbReference>
<evidence type="ECO:0000259" key="4">
    <source>
        <dbReference type="Pfam" id="PF13193"/>
    </source>
</evidence>
<feature type="domain" description="AMP-dependent synthetase/ligase" evidence="3">
    <location>
        <begin position="14"/>
        <end position="392"/>
    </location>
</feature>
<dbReference type="SUPFAM" id="SSF56801">
    <property type="entry name" value="Acetyl-CoA synthetase-like"/>
    <property type="match status" value="1"/>
</dbReference>
<keyword evidence="2" id="KW-0436">Ligase</keyword>
<dbReference type="Proteomes" id="UP001216674">
    <property type="component" value="Unassembled WGS sequence"/>
</dbReference>
<accession>A0ABT6ARG8</accession>
<dbReference type="Gene3D" id="3.40.50.12780">
    <property type="entry name" value="N-terminal domain of ligase-like"/>
    <property type="match status" value="1"/>
</dbReference>
<evidence type="ECO:0000259" key="3">
    <source>
        <dbReference type="Pfam" id="PF00501"/>
    </source>
</evidence>
<comment type="similarity">
    <text evidence="1">Belongs to the ATP-dependent AMP-binding enzyme family.</text>
</comment>
<dbReference type="InterPro" id="IPR025110">
    <property type="entry name" value="AMP-bd_C"/>
</dbReference>
<gene>
    <name evidence="5" type="ORF">P3W85_18785</name>
</gene>
<dbReference type="InterPro" id="IPR045851">
    <property type="entry name" value="AMP-bd_C_sf"/>
</dbReference>
<reference evidence="5 6" key="1">
    <citation type="submission" date="2023-03" db="EMBL/GenBank/DDBJ databases">
        <title>Draft assemblies of triclosan tolerant bacteria isolated from returned activated sludge.</title>
        <authorList>
            <person name="Van Hamelsveld S."/>
        </authorList>
    </citation>
    <scope>NUCLEOTIDE SEQUENCE [LARGE SCALE GENOMIC DNA]</scope>
    <source>
        <strain evidence="5 6">GW210010_S58</strain>
    </source>
</reference>
<feature type="domain" description="AMP-binding enzyme C-terminal" evidence="4">
    <location>
        <begin position="443"/>
        <end position="521"/>
    </location>
</feature>
<dbReference type="PANTHER" id="PTHR43201:SF5">
    <property type="entry name" value="MEDIUM-CHAIN ACYL-COA LIGASE ACSF2, MITOCHONDRIAL"/>
    <property type="match status" value="1"/>
</dbReference>
<evidence type="ECO:0000256" key="2">
    <source>
        <dbReference type="ARBA" id="ARBA00022598"/>
    </source>
</evidence>
<protein>
    <submittedName>
        <fullName evidence="5">AMP-binding protein</fullName>
    </submittedName>
</protein>
<organism evidence="5 6">
    <name type="scientific">Cupriavidus basilensis</name>
    <dbReference type="NCBI Taxonomy" id="68895"/>
    <lineage>
        <taxon>Bacteria</taxon>
        <taxon>Pseudomonadati</taxon>
        <taxon>Pseudomonadota</taxon>
        <taxon>Betaproteobacteria</taxon>
        <taxon>Burkholderiales</taxon>
        <taxon>Burkholderiaceae</taxon>
        <taxon>Cupriavidus</taxon>
    </lineage>
</organism>
<comment type="caution">
    <text evidence="5">The sequence shown here is derived from an EMBL/GenBank/DDBJ whole genome shotgun (WGS) entry which is preliminary data.</text>
</comment>
<dbReference type="InterPro" id="IPR000873">
    <property type="entry name" value="AMP-dep_synth/lig_dom"/>
</dbReference>
<dbReference type="InterPro" id="IPR042099">
    <property type="entry name" value="ANL_N_sf"/>
</dbReference>
<dbReference type="PANTHER" id="PTHR43201">
    <property type="entry name" value="ACYL-COA SYNTHETASE"/>
    <property type="match status" value="1"/>
</dbReference>
<proteinExistence type="inferred from homology"/>
<keyword evidence="6" id="KW-1185">Reference proteome</keyword>
<evidence type="ECO:0000313" key="5">
    <source>
        <dbReference type="EMBL" id="MDF3834988.1"/>
    </source>
</evidence>
<name>A0ABT6ARG8_9BURK</name>
<dbReference type="EMBL" id="JARJLM010000319">
    <property type="protein sequence ID" value="MDF3834988.1"/>
    <property type="molecule type" value="Genomic_DNA"/>
</dbReference>
<sequence length="540" mass="58186">MTWEPRTLAAVLAQQAGLRGTERALVTPGGTASWRKLEAQSRRVAKALLARGVRRGDFVGLLCGNDEHWVASFYGAALIGAVTVPVNTRFKAAEIAYCLRQSDVRLLILTDRFLKIDFMAFLREVEPAVDHALPGQALPLLRDVVVVGSDVPRAGLEWEAFLAAGDALPDDVLAGAIRAVTPEDLLLIQFTSGTTAHPKGVMLTHDNMLRNAAAVGQRLGIEPSDCYFNCRPFFHVAGSTLSLLCALCAGASIATLPTFDAGAALAMLEQECCTFISGNETLFQMLIAHGSFERSRLHLRGGWAAAGPDTMQRIIDEMGIDQICWAYGLSEASPNVVINDWRDDVALRVGGVALPHDGVAVRIVDEASGAVCDADAVGEIQVKGWSVMRGYYKQPDANAKVFTADGWLRTGDLGALRTDGRLRLVGRLKDVFRVGGENVAPAEVEQVLLSHPAVASAQVVGVPDTRLGEVPAAFVTLKPGMTLDAEALLAWARPRMANFRTPRYAEIVTDFERIGMTASGKVQKNKLREHAIALFHLSSQ</sequence>
<evidence type="ECO:0000313" key="6">
    <source>
        <dbReference type="Proteomes" id="UP001216674"/>
    </source>
</evidence>
<evidence type="ECO:0000256" key="1">
    <source>
        <dbReference type="ARBA" id="ARBA00006432"/>
    </source>
</evidence>
<dbReference type="Pfam" id="PF13193">
    <property type="entry name" value="AMP-binding_C"/>
    <property type="match status" value="1"/>
</dbReference>
<dbReference type="RefSeq" id="WP_276265907.1">
    <property type="nucleotide sequence ID" value="NZ_JARJLM010000319.1"/>
</dbReference>
<dbReference type="Gene3D" id="3.30.300.30">
    <property type="match status" value="1"/>
</dbReference>